<accession>A0A4R3YJY4</accession>
<proteinExistence type="inferred from homology"/>
<sequence length="568" mass="64391">MICLGISGFSHDSAVALVKDGEVLFALEHERLTRVKGQRVFPTSSVNYSLKYCNIDKSDIDEIIYYWDDVGGLWEGIFSEMKNCFRPNIATSHRILRRCMAARSNDKVTRVITRLWQGYPAPVIRFIDHHLSHAQYAAKTSGYDEAVVFVVDGRGESSSLSVYLYQHGSFIKLNRSHMPDSLNYLYGAVTQHLGFKPIFDEHRVMGLAPFGQHDPILDEYFRRRVKVNRGRLKLDTRFFNFHNGESTDSPWLSDKSLQYLGMARRHNDPLEPKHKNIAYALQDCYEKSLKSIIDHFRSYFPQLPVILTGGGAMNSVFNGKLLVSGSCKSIYIPVAPGNQGSAIGAALSPFIHRQCQRNLEQNRSARLGPAFTTTGIIPRLTARGYSWHKPHHLGQAVAMLLERGQIGGVFDGRMEFGPRALGARSIIASPRYIDVRDKINSSLKLRELFRPFAGSILQEYLADWTTVEKNDSYPYMNMVFTLREDKVGQIPAICHIDGSCRLQTVTAKDGLFHDLILSFYRLTGIPIILNTSFNKYQEPIVMSPQDALYCFEKSNLDFLVINDLLVTR</sequence>
<dbReference type="RefSeq" id="WP_131867317.1">
    <property type="nucleotide sequence ID" value="NZ_SMCR01000012.1"/>
</dbReference>
<reference evidence="4 5" key="1">
    <citation type="submission" date="2019-03" db="EMBL/GenBank/DDBJ databases">
        <title>Genomic Encyclopedia of Type Strains, Phase IV (KMG-IV): sequencing the most valuable type-strain genomes for metagenomic binning, comparative biology and taxonomic classification.</title>
        <authorList>
            <person name="Goeker M."/>
        </authorList>
    </citation>
    <scope>NUCLEOTIDE SEQUENCE [LARGE SCALE GENOMIC DNA]</scope>
    <source>
        <strain evidence="4 5">DSM 19580</strain>
    </source>
</reference>
<name>A0A4R3YJY4_9GAMM</name>
<dbReference type="InterPro" id="IPR003696">
    <property type="entry name" value="Carbtransf_dom"/>
</dbReference>
<evidence type="ECO:0000259" key="2">
    <source>
        <dbReference type="Pfam" id="PF02543"/>
    </source>
</evidence>
<organism evidence="4 5">
    <name type="scientific">Biostraticola tofi</name>
    <dbReference type="NCBI Taxonomy" id="466109"/>
    <lineage>
        <taxon>Bacteria</taxon>
        <taxon>Pseudomonadati</taxon>
        <taxon>Pseudomonadota</taxon>
        <taxon>Gammaproteobacteria</taxon>
        <taxon>Enterobacterales</taxon>
        <taxon>Bruguierivoracaceae</taxon>
        <taxon>Biostraticola</taxon>
    </lineage>
</organism>
<dbReference type="InterPro" id="IPR031730">
    <property type="entry name" value="Carbam_trans_C"/>
</dbReference>
<dbReference type="Gene3D" id="3.30.420.40">
    <property type="match status" value="2"/>
</dbReference>
<dbReference type="Proteomes" id="UP000295719">
    <property type="component" value="Unassembled WGS sequence"/>
</dbReference>
<feature type="domain" description="Carbamoyltransferase" evidence="2">
    <location>
        <begin position="4"/>
        <end position="347"/>
    </location>
</feature>
<dbReference type="PANTHER" id="PTHR34847:SF1">
    <property type="entry name" value="NODULATION PROTEIN U"/>
    <property type="match status" value="1"/>
</dbReference>
<dbReference type="Pfam" id="PF16861">
    <property type="entry name" value="Carbam_trans_C"/>
    <property type="match status" value="1"/>
</dbReference>
<dbReference type="EMBL" id="SMCR01000012">
    <property type="protein sequence ID" value="TCV92481.1"/>
    <property type="molecule type" value="Genomic_DNA"/>
</dbReference>
<dbReference type="PANTHER" id="PTHR34847">
    <property type="entry name" value="NODULATION PROTEIN U"/>
    <property type="match status" value="1"/>
</dbReference>
<keyword evidence="5" id="KW-1185">Reference proteome</keyword>
<dbReference type="CDD" id="cd24098">
    <property type="entry name" value="ASKHA_NBD_TobZ_N"/>
    <property type="match status" value="1"/>
</dbReference>
<dbReference type="Pfam" id="PF02543">
    <property type="entry name" value="Carbam_trans_N"/>
    <property type="match status" value="1"/>
</dbReference>
<evidence type="ECO:0000313" key="4">
    <source>
        <dbReference type="EMBL" id="TCV92481.1"/>
    </source>
</evidence>
<dbReference type="InterPro" id="IPR038152">
    <property type="entry name" value="Carbam_trans_C_sf"/>
</dbReference>
<comment type="caution">
    <text evidence="4">The sequence shown here is derived from an EMBL/GenBank/DDBJ whole genome shotgun (WGS) entry which is preliminary data.</text>
</comment>
<dbReference type="GO" id="GO:0016740">
    <property type="term" value="F:transferase activity"/>
    <property type="evidence" value="ECO:0007669"/>
    <property type="project" value="UniProtKB-KW"/>
</dbReference>
<dbReference type="SUPFAM" id="SSF53067">
    <property type="entry name" value="Actin-like ATPase domain"/>
    <property type="match status" value="1"/>
</dbReference>
<dbReference type="InterPro" id="IPR043129">
    <property type="entry name" value="ATPase_NBD"/>
</dbReference>
<dbReference type="InterPro" id="IPR051338">
    <property type="entry name" value="NodU/CmcH_Carbamoyltrnsfr"/>
</dbReference>
<protein>
    <submittedName>
        <fullName evidence="4">Carbamoyltransferase</fullName>
    </submittedName>
</protein>
<comment type="similarity">
    <text evidence="1">Belongs to the NodU/CmcH family.</text>
</comment>
<evidence type="ECO:0000256" key="1">
    <source>
        <dbReference type="ARBA" id="ARBA00006129"/>
    </source>
</evidence>
<dbReference type="AlphaFoldDB" id="A0A4R3YJY4"/>
<evidence type="ECO:0000313" key="5">
    <source>
        <dbReference type="Proteomes" id="UP000295719"/>
    </source>
</evidence>
<feature type="domain" description="Carbamoyltransferase C-terminal" evidence="3">
    <location>
        <begin position="398"/>
        <end position="568"/>
    </location>
</feature>
<gene>
    <name evidence="4" type="ORF">EDC52_11237</name>
</gene>
<dbReference type="Gene3D" id="3.90.870.20">
    <property type="entry name" value="Carbamoyltransferase, C-terminal domain"/>
    <property type="match status" value="1"/>
</dbReference>
<keyword evidence="4" id="KW-0808">Transferase</keyword>
<dbReference type="OrthoDB" id="9780777at2"/>
<evidence type="ECO:0000259" key="3">
    <source>
        <dbReference type="Pfam" id="PF16861"/>
    </source>
</evidence>